<dbReference type="Proteomes" id="UP000765509">
    <property type="component" value="Unassembled WGS sequence"/>
</dbReference>
<dbReference type="AlphaFoldDB" id="A0A9Q3CME2"/>
<feature type="compositionally biased region" description="Low complexity" evidence="1">
    <location>
        <begin position="111"/>
        <end position="120"/>
    </location>
</feature>
<comment type="caution">
    <text evidence="2">The sequence shown here is derived from an EMBL/GenBank/DDBJ whole genome shotgun (WGS) entry which is preliminary data.</text>
</comment>
<evidence type="ECO:0000313" key="2">
    <source>
        <dbReference type="EMBL" id="MBW0485690.1"/>
    </source>
</evidence>
<gene>
    <name evidence="2" type="ORF">O181_025405</name>
</gene>
<evidence type="ECO:0000313" key="3">
    <source>
        <dbReference type="Proteomes" id="UP000765509"/>
    </source>
</evidence>
<keyword evidence="3" id="KW-1185">Reference proteome</keyword>
<dbReference type="EMBL" id="AVOT02008284">
    <property type="protein sequence ID" value="MBW0485690.1"/>
    <property type="molecule type" value="Genomic_DNA"/>
</dbReference>
<name>A0A9Q3CME2_9BASI</name>
<proteinExistence type="predicted"/>
<accession>A0A9Q3CME2</accession>
<evidence type="ECO:0000256" key="1">
    <source>
        <dbReference type="SAM" id="MobiDB-lite"/>
    </source>
</evidence>
<feature type="region of interest" description="Disordered" evidence="1">
    <location>
        <begin position="90"/>
        <end position="120"/>
    </location>
</feature>
<sequence>MADCPAVHHQNLQEIYWESLESFSSDPNLYLENLLKEVTTLHQVLIRHFLPSTLQTGDFRASFRFLYPARPVLTFPLPSSAHVEKLSNLSEGLPPTFPDTKVAESEVASGTLSPTPSQPPKLTLSLLLAALATNRKSSPPSLVTS</sequence>
<reference evidence="2" key="1">
    <citation type="submission" date="2021-03" db="EMBL/GenBank/DDBJ databases">
        <title>Draft genome sequence of rust myrtle Austropuccinia psidii MF-1, a brazilian biotype.</title>
        <authorList>
            <person name="Quecine M.C."/>
            <person name="Pachon D.M.R."/>
            <person name="Bonatelli M.L."/>
            <person name="Correr F.H."/>
            <person name="Franceschini L.M."/>
            <person name="Leite T.F."/>
            <person name="Margarido G.R.A."/>
            <person name="Almeida C.A."/>
            <person name="Ferrarezi J.A."/>
            <person name="Labate C.A."/>
        </authorList>
    </citation>
    <scope>NUCLEOTIDE SEQUENCE</scope>
    <source>
        <strain evidence="2">MF-1</strain>
    </source>
</reference>
<dbReference type="OrthoDB" id="3267189at2759"/>
<protein>
    <submittedName>
        <fullName evidence="2">Uncharacterized protein</fullName>
    </submittedName>
</protein>
<organism evidence="2 3">
    <name type="scientific">Austropuccinia psidii MF-1</name>
    <dbReference type="NCBI Taxonomy" id="1389203"/>
    <lineage>
        <taxon>Eukaryota</taxon>
        <taxon>Fungi</taxon>
        <taxon>Dikarya</taxon>
        <taxon>Basidiomycota</taxon>
        <taxon>Pucciniomycotina</taxon>
        <taxon>Pucciniomycetes</taxon>
        <taxon>Pucciniales</taxon>
        <taxon>Sphaerophragmiaceae</taxon>
        <taxon>Austropuccinia</taxon>
    </lineage>
</organism>